<evidence type="ECO:0000313" key="2">
    <source>
        <dbReference type="Proteomes" id="UP000887565"/>
    </source>
</evidence>
<keyword evidence="1" id="KW-1133">Transmembrane helix</keyword>
<dbReference type="AlphaFoldDB" id="A0A915HL44"/>
<accession>A0A915HL44</accession>
<keyword evidence="1" id="KW-0812">Transmembrane</keyword>
<name>A0A915HL44_ROMCU</name>
<evidence type="ECO:0000256" key="1">
    <source>
        <dbReference type="SAM" id="Phobius"/>
    </source>
</evidence>
<keyword evidence="1" id="KW-0472">Membrane</keyword>
<proteinExistence type="predicted"/>
<reference evidence="3" key="1">
    <citation type="submission" date="2022-11" db="UniProtKB">
        <authorList>
            <consortium name="WormBaseParasite"/>
        </authorList>
    </citation>
    <scope>IDENTIFICATION</scope>
</reference>
<organism evidence="2 3">
    <name type="scientific">Romanomermis culicivorax</name>
    <name type="common">Nematode worm</name>
    <dbReference type="NCBI Taxonomy" id="13658"/>
    <lineage>
        <taxon>Eukaryota</taxon>
        <taxon>Metazoa</taxon>
        <taxon>Ecdysozoa</taxon>
        <taxon>Nematoda</taxon>
        <taxon>Enoplea</taxon>
        <taxon>Dorylaimia</taxon>
        <taxon>Mermithida</taxon>
        <taxon>Mermithoidea</taxon>
        <taxon>Mermithidae</taxon>
        <taxon>Romanomermis</taxon>
    </lineage>
</organism>
<evidence type="ECO:0000313" key="3">
    <source>
        <dbReference type="WBParaSite" id="nRc.2.0.1.t02062-RA"/>
    </source>
</evidence>
<dbReference type="WBParaSite" id="nRc.2.0.1.t02062-RA">
    <property type="protein sequence ID" value="nRc.2.0.1.t02062-RA"/>
    <property type="gene ID" value="nRc.2.0.1.g02062"/>
</dbReference>
<keyword evidence="2" id="KW-1185">Reference proteome</keyword>
<protein>
    <submittedName>
        <fullName evidence="3">Uncharacterized protein</fullName>
    </submittedName>
</protein>
<sequence length="192" mass="22115">MPLVEPDVEPPDVVGGPSIGFFIFFVVLVDIVIFRFFLQQVAAKTIQNVTSLKENQMTCKEIDTKYDSKRIFRNAHFHSKMGFKCPTFQENKILLNTKNPEVEIFGLQSTYHFLSPINLPGSMIGKSSVNLEIDEKHDQQGYIERAGGRIERISRQFQKLAMTGMSFDIDKIVAFFRILPPTQERRQRNQAR</sequence>
<feature type="transmembrane region" description="Helical" evidence="1">
    <location>
        <begin position="20"/>
        <end position="38"/>
    </location>
</feature>
<dbReference type="Proteomes" id="UP000887565">
    <property type="component" value="Unplaced"/>
</dbReference>